<name>A0A8E0WKM4_9RICK</name>
<reference evidence="1 2" key="1">
    <citation type="submission" date="2014-02" db="EMBL/GenBank/DDBJ databases">
        <title>Draft genome sequence of Rickettsia buchneri sp. nov. ISO7T.</title>
        <authorList>
            <person name="Felsheim R.F."/>
            <person name="Kurtti T.J."/>
            <person name="Munderloh U.G."/>
        </authorList>
    </citation>
    <scope>NUCLEOTIDE SEQUENCE [LARGE SCALE GENOMIC DNA]</scope>
    <source>
        <strain evidence="1 2">ISO7</strain>
    </source>
</reference>
<evidence type="ECO:0000313" key="1">
    <source>
        <dbReference type="EMBL" id="KDO02259.1"/>
    </source>
</evidence>
<organism evidence="1 2">
    <name type="scientific">Rickettsia tamurae subsp. buchneri</name>
    <dbReference type="NCBI Taxonomy" id="1462938"/>
    <lineage>
        <taxon>Bacteria</taxon>
        <taxon>Pseudomonadati</taxon>
        <taxon>Pseudomonadota</taxon>
        <taxon>Alphaproteobacteria</taxon>
        <taxon>Rickettsiales</taxon>
        <taxon>Rickettsiaceae</taxon>
        <taxon>Rickettsieae</taxon>
        <taxon>Rickettsia</taxon>
        <taxon>spotted fever group</taxon>
    </lineage>
</organism>
<accession>A0A8E0WKM4</accession>
<dbReference type="EMBL" id="JFKF01000196">
    <property type="protein sequence ID" value="KDO02259.1"/>
    <property type="molecule type" value="Genomic_DNA"/>
</dbReference>
<keyword evidence="2" id="KW-1185">Reference proteome</keyword>
<dbReference type="AlphaFoldDB" id="A0A8E0WKM4"/>
<dbReference type="Proteomes" id="UP000027161">
    <property type="component" value="Unassembled WGS sequence"/>
</dbReference>
<gene>
    <name evidence="1" type="ORF">REISMN_08010</name>
</gene>
<protein>
    <submittedName>
        <fullName evidence="1">Uncharacterized protein</fullName>
    </submittedName>
</protein>
<evidence type="ECO:0000313" key="2">
    <source>
        <dbReference type="Proteomes" id="UP000027161"/>
    </source>
</evidence>
<comment type="caution">
    <text evidence="1">The sequence shown here is derived from an EMBL/GenBank/DDBJ whole genome shotgun (WGS) entry which is preliminary data.</text>
</comment>
<proteinExistence type="predicted"/>
<sequence length="136" mass="14509">MPPTPSTDSINSCIKTDLPEPGTPAIQRLKFSFGVELVLRPDFAIKALPKGDQYIICPLLPTSSIPGDIKSPFHSPIMGSNTLLSAAIVFMPLPRLDNATPTPTILGDNMPLNLLVQELAVTSTNCIGKLARTTAK</sequence>